<reference evidence="1" key="1">
    <citation type="journal article" date="2023" name="Insect Mol. Biol.">
        <title>Genome sequencing provides insights into the evolution of gene families encoding plant cell wall-degrading enzymes in longhorned beetles.</title>
        <authorList>
            <person name="Shin N.R."/>
            <person name="Okamura Y."/>
            <person name="Kirsch R."/>
            <person name="Pauchet Y."/>
        </authorList>
    </citation>
    <scope>NUCLEOTIDE SEQUENCE</scope>
    <source>
        <strain evidence="1">RBIC_L_NR</strain>
    </source>
</reference>
<dbReference type="EMBL" id="JANEYF010005871">
    <property type="protein sequence ID" value="KAJ8926503.1"/>
    <property type="molecule type" value="Genomic_DNA"/>
</dbReference>
<organism evidence="1 2">
    <name type="scientific">Rhamnusium bicolor</name>
    <dbReference type="NCBI Taxonomy" id="1586634"/>
    <lineage>
        <taxon>Eukaryota</taxon>
        <taxon>Metazoa</taxon>
        <taxon>Ecdysozoa</taxon>
        <taxon>Arthropoda</taxon>
        <taxon>Hexapoda</taxon>
        <taxon>Insecta</taxon>
        <taxon>Pterygota</taxon>
        <taxon>Neoptera</taxon>
        <taxon>Endopterygota</taxon>
        <taxon>Coleoptera</taxon>
        <taxon>Polyphaga</taxon>
        <taxon>Cucujiformia</taxon>
        <taxon>Chrysomeloidea</taxon>
        <taxon>Cerambycidae</taxon>
        <taxon>Lepturinae</taxon>
        <taxon>Rhagiini</taxon>
        <taxon>Rhamnusium</taxon>
    </lineage>
</organism>
<dbReference type="Proteomes" id="UP001162156">
    <property type="component" value="Unassembled WGS sequence"/>
</dbReference>
<comment type="caution">
    <text evidence="1">The sequence shown here is derived from an EMBL/GenBank/DDBJ whole genome shotgun (WGS) entry which is preliminary data.</text>
</comment>
<keyword evidence="2" id="KW-1185">Reference proteome</keyword>
<protein>
    <submittedName>
        <fullName evidence="1">Uncharacterized protein</fullName>
    </submittedName>
</protein>
<evidence type="ECO:0000313" key="2">
    <source>
        <dbReference type="Proteomes" id="UP001162156"/>
    </source>
</evidence>
<dbReference type="SUPFAM" id="SSF52058">
    <property type="entry name" value="L domain-like"/>
    <property type="match status" value="1"/>
</dbReference>
<gene>
    <name evidence="1" type="ORF">NQ314_021105</name>
</gene>
<accession>A0AAV8WJK5</accession>
<dbReference type="InterPro" id="IPR032675">
    <property type="entry name" value="LRR_dom_sf"/>
</dbReference>
<sequence length="88" mass="10257">MEDLYLTNNSLTELDYTLLKWTDLRIFELRDNSLECDCNLYKISKDLNEGIIRNLDGPVCTDPRDDISRPAYYLDGDICNLVSTFEKN</sequence>
<proteinExistence type="predicted"/>
<evidence type="ECO:0000313" key="1">
    <source>
        <dbReference type="EMBL" id="KAJ8926503.1"/>
    </source>
</evidence>
<name>A0AAV8WJK5_9CUCU</name>
<dbReference type="AlphaFoldDB" id="A0AAV8WJK5"/>
<dbReference type="Gene3D" id="3.80.10.10">
    <property type="entry name" value="Ribonuclease Inhibitor"/>
    <property type="match status" value="1"/>
</dbReference>